<dbReference type="Gene3D" id="2.60.120.620">
    <property type="entry name" value="q2cbj1_9rhob like domain"/>
    <property type="match status" value="1"/>
</dbReference>
<protein>
    <recommendedName>
        <fullName evidence="2">Phytanoyl-CoA dioxygenase family protein</fullName>
    </recommendedName>
</protein>
<organism evidence="1">
    <name type="scientific">Caldilineaceae bacterium SB0664_bin_27</name>
    <dbReference type="NCBI Taxonomy" id="2605260"/>
    <lineage>
        <taxon>Bacteria</taxon>
        <taxon>Bacillati</taxon>
        <taxon>Chloroflexota</taxon>
        <taxon>Caldilineae</taxon>
        <taxon>Caldilineales</taxon>
        <taxon>Caldilineaceae</taxon>
    </lineage>
</organism>
<reference evidence="1" key="1">
    <citation type="submission" date="2019-09" db="EMBL/GenBank/DDBJ databases">
        <title>Characterisation of the sponge microbiome using genome-centric metagenomics.</title>
        <authorList>
            <person name="Engelberts J.P."/>
            <person name="Robbins S.J."/>
            <person name="De Goeij J.M."/>
            <person name="Aranda M."/>
            <person name="Bell S.C."/>
            <person name="Webster N.S."/>
        </authorList>
    </citation>
    <scope>NUCLEOTIDE SEQUENCE</scope>
    <source>
        <strain evidence="1">SB0664_bin_27</strain>
    </source>
</reference>
<dbReference type="SUPFAM" id="SSF51197">
    <property type="entry name" value="Clavaminate synthase-like"/>
    <property type="match status" value="1"/>
</dbReference>
<evidence type="ECO:0008006" key="2">
    <source>
        <dbReference type="Google" id="ProtNLM"/>
    </source>
</evidence>
<dbReference type="AlphaFoldDB" id="A0A6B0YSX4"/>
<dbReference type="EMBL" id="VXRG01000067">
    <property type="protein sequence ID" value="MXY93401.1"/>
    <property type="molecule type" value="Genomic_DNA"/>
</dbReference>
<sequence length="276" mass="31379">MRTHSCRPGLRDTQVLDFCKQGFLVLEGVVPDDINLRTVEFLNRYSSHEPSEILDEDWFVDNVILNDQAAGAVRCLLGQNFGLPIIMSNHRVNCPSPAQNWHRDGNSKHGPALNYLQVFYYPEDCSLDLGPTELLPGSHFLFSLSKRMGHYGGIRGAYRAAAPAGTIFLTVYSIWHRRSAASGTGLRNLLKYNYWRTEAPHRDWIREPDFDLATANYKLEDPTYREQFRDCNDAAEMFFWLHGKSDAFALLGGQGWPLNEHVGKYLDSPYGVPEAH</sequence>
<gene>
    <name evidence="1" type="ORF">F4Y42_08140</name>
</gene>
<name>A0A6B0YSX4_9CHLR</name>
<accession>A0A6B0YSX4</accession>
<evidence type="ECO:0000313" key="1">
    <source>
        <dbReference type="EMBL" id="MXY93401.1"/>
    </source>
</evidence>
<comment type="caution">
    <text evidence="1">The sequence shown here is derived from an EMBL/GenBank/DDBJ whole genome shotgun (WGS) entry which is preliminary data.</text>
</comment>
<proteinExistence type="predicted"/>